<dbReference type="InterPro" id="IPR057256">
    <property type="entry name" value="MtfA_enterob"/>
</dbReference>
<keyword evidence="4" id="KW-0479">Metal-binding</keyword>
<gene>
    <name evidence="8" type="primary">mtfA</name>
    <name evidence="8" type="ORF">N4G40_07135</name>
</gene>
<evidence type="ECO:0000256" key="2">
    <source>
        <dbReference type="ARBA" id="ARBA00022490"/>
    </source>
</evidence>
<keyword evidence="7" id="KW-0482">Metalloprotease</keyword>
<accession>A0ABU5LEC5</accession>
<dbReference type="EMBL" id="JAOBTT010000001">
    <property type="protein sequence ID" value="MDZ7278046.1"/>
    <property type="molecule type" value="Genomic_DNA"/>
</dbReference>
<evidence type="ECO:0000256" key="1">
    <source>
        <dbReference type="ARBA" id="ARBA00022438"/>
    </source>
</evidence>
<evidence type="ECO:0000256" key="3">
    <source>
        <dbReference type="ARBA" id="ARBA00022670"/>
    </source>
</evidence>
<keyword evidence="9" id="KW-1185">Reference proteome</keyword>
<dbReference type="PANTHER" id="PTHR30164">
    <property type="entry name" value="MTFA PEPTIDASE"/>
    <property type="match status" value="1"/>
</dbReference>
<dbReference type="PANTHER" id="PTHR30164:SF2">
    <property type="entry name" value="PROTEIN MTFA"/>
    <property type="match status" value="1"/>
</dbReference>
<sequence>MFKWPWNGQNDAAVTALPWQQALAQPIFSLLTRDEKHALILLAQRFLRLKKITPLADLRLSELQTARLALLFCLPIRELGLEWLDGFHEVLIYPEPFHVEDSWQDDSGLVHHAATLHAGQSWTQGPVVLNAVDIEDSFDLSGFNLVIHEVAHKLDARGSGYTSGIPALALRDVAQWEKDLLQAMEDIEAEVALVGEQAATLDPYAASDPAECFAVLSEYFFSAPDLIADRFPAMYQHLQRFYRQHPLARLTALSPESA</sequence>
<dbReference type="Gene3D" id="3.40.390.10">
    <property type="entry name" value="Collagenase (Catalytic Domain)"/>
    <property type="match status" value="1"/>
</dbReference>
<protein>
    <submittedName>
        <fullName evidence="8">DgsA anti-repressor MtfA</fullName>
    </submittedName>
</protein>
<dbReference type="Pfam" id="PF06167">
    <property type="entry name" value="Peptidase_M90"/>
    <property type="match status" value="1"/>
</dbReference>
<keyword evidence="2" id="KW-0963">Cytoplasm</keyword>
<keyword evidence="5" id="KW-0378">Hydrolase</keyword>
<evidence type="ECO:0000313" key="9">
    <source>
        <dbReference type="Proteomes" id="UP001288620"/>
    </source>
</evidence>
<reference evidence="9" key="1">
    <citation type="submission" date="2023-07" db="EMBL/GenBank/DDBJ databases">
        <title>Structural and functional analysis of rice phyllospheric bacteria for their antimicrobial properties and defense elicitation against blast disease.</title>
        <authorList>
            <person name="Sahu K.P."/>
            <person name="Asharani P."/>
            <person name="Kumar M."/>
            <person name="Reddy B."/>
            <person name="Kumar A."/>
        </authorList>
    </citation>
    <scope>NUCLEOTIDE SEQUENCE [LARGE SCALE GENOMIC DNA]</scope>
    <source>
        <strain evidence="9">OsEp_Plm_30P10</strain>
    </source>
</reference>
<evidence type="ECO:0000256" key="6">
    <source>
        <dbReference type="ARBA" id="ARBA00022833"/>
    </source>
</evidence>
<dbReference type="SUPFAM" id="SSF55486">
    <property type="entry name" value="Metalloproteases ('zincins'), catalytic domain"/>
    <property type="match status" value="1"/>
</dbReference>
<dbReference type="Gene3D" id="1.10.472.150">
    <property type="entry name" value="Glucose-regulated metallo-peptidase M90, N-terminal domain"/>
    <property type="match status" value="1"/>
</dbReference>
<dbReference type="InterPro" id="IPR024079">
    <property type="entry name" value="MetalloPept_cat_dom_sf"/>
</dbReference>
<proteinExistence type="predicted"/>
<dbReference type="Proteomes" id="UP001288620">
    <property type="component" value="Unassembled WGS sequence"/>
</dbReference>
<dbReference type="InterPro" id="IPR010384">
    <property type="entry name" value="MtfA_fam"/>
</dbReference>
<organism evidence="8 9">
    <name type="scientific">Pantoea eucrina</name>
    <dbReference type="NCBI Taxonomy" id="472693"/>
    <lineage>
        <taxon>Bacteria</taxon>
        <taxon>Pseudomonadati</taxon>
        <taxon>Pseudomonadota</taxon>
        <taxon>Gammaproteobacteria</taxon>
        <taxon>Enterobacterales</taxon>
        <taxon>Erwiniaceae</taxon>
        <taxon>Pantoea</taxon>
    </lineage>
</organism>
<evidence type="ECO:0000313" key="8">
    <source>
        <dbReference type="EMBL" id="MDZ7278046.1"/>
    </source>
</evidence>
<evidence type="ECO:0000256" key="4">
    <source>
        <dbReference type="ARBA" id="ARBA00022723"/>
    </source>
</evidence>
<dbReference type="CDD" id="cd20169">
    <property type="entry name" value="Peptidase_M90_mtfA"/>
    <property type="match status" value="1"/>
</dbReference>
<dbReference type="NCBIfam" id="NF011939">
    <property type="entry name" value="PRK15410.1"/>
    <property type="match status" value="1"/>
</dbReference>
<comment type="caution">
    <text evidence="8">The sequence shown here is derived from an EMBL/GenBank/DDBJ whole genome shotgun (WGS) entry which is preliminary data.</text>
</comment>
<dbReference type="InterPro" id="IPR042252">
    <property type="entry name" value="MtfA_N"/>
</dbReference>
<dbReference type="RefSeq" id="WP_322542069.1">
    <property type="nucleotide sequence ID" value="NZ_JAOBTT010000001.1"/>
</dbReference>
<evidence type="ECO:0000256" key="5">
    <source>
        <dbReference type="ARBA" id="ARBA00022801"/>
    </source>
</evidence>
<keyword evidence="3" id="KW-0645">Protease</keyword>
<evidence type="ECO:0000256" key="7">
    <source>
        <dbReference type="ARBA" id="ARBA00023049"/>
    </source>
</evidence>
<keyword evidence="6" id="KW-0862">Zinc</keyword>
<keyword evidence="1" id="KW-0031">Aminopeptidase</keyword>
<name>A0ABU5LEC5_9GAMM</name>